<gene>
    <name evidence="1" type="ORF">K1X11_015655</name>
</gene>
<name>A0ABZ1C470_9BACT</name>
<dbReference type="Proteomes" id="UP000738431">
    <property type="component" value="Chromosome"/>
</dbReference>
<evidence type="ECO:0008006" key="3">
    <source>
        <dbReference type="Google" id="ProtNLM"/>
    </source>
</evidence>
<evidence type="ECO:0000313" key="1">
    <source>
        <dbReference type="EMBL" id="WRQ86251.1"/>
    </source>
</evidence>
<dbReference type="EMBL" id="CP139781">
    <property type="protein sequence ID" value="WRQ86251.1"/>
    <property type="molecule type" value="Genomic_DNA"/>
</dbReference>
<evidence type="ECO:0000313" key="2">
    <source>
        <dbReference type="Proteomes" id="UP000738431"/>
    </source>
</evidence>
<organism evidence="1 2">
    <name type="scientific">Actomonas aquatica</name>
    <dbReference type="NCBI Taxonomy" id="2866162"/>
    <lineage>
        <taxon>Bacteria</taxon>
        <taxon>Pseudomonadati</taxon>
        <taxon>Verrucomicrobiota</taxon>
        <taxon>Opitutia</taxon>
        <taxon>Opitutales</taxon>
        <taxon>Opitutaceae</taxon>
        <taxon>Actomonas</taxon>
    </lineage>
</organism>
<keyword evidence="2" id="KW-1185">Reference proteome</keyword>
<reference evidence="1 2" key="1">
    <citation type="submission" date="2021-08" db="EMBL/GenBank/DDBJ databases">
        <authorList>
            <person name="Zhang D."/>
            <person name="Zhang A."/>
            <person name="Wang L."/>
        </authorList>
    </citation>
    <scope>NUCLEOTIDE SEQUENCE [LARGE SCALE GENOMIC DNA]</scope>
    <source>
        <strain evidence="1 2">WL0086</strain>
    </source>
</reference>
<accession>A0ABZ1C470</accession>
<proteinExistence type="predicted"/>
<sequence>MTILYLRAAARRHGTGRAFLRSLKSAGLRVHVQHPTQEALPFWRHMRTQQLLDDDPDAVRSWEDFLSPLECQMKAPECFETDD</sequence>
<dbReference type="RefSeq" id="WP_221031179.1">
    <property type="nucleotide sequence ID" value="NZ_CP139781.1"/>
</dbReference>
<protein>
    <recommendedName>
        <fullName evidence="3">N-acetyltransferase domain-containing protein</fullName>
    </recommendedName>
</protein>
<reference evidence="1 2" key="2">
    <citation type="submission" date="2023-12" db="EMBL/GenBank/DDBJ databases">
        <title>Description of an unclassified Opitutus bacterium of Verrucomicrobiota.</title>
        <authorList>
            <person name="Zhang D.-F."/>
        </authorList>
    </citation>
    <scope>NUCLEOTIDE SEQUENCE [LARGE SCALE GENOMIC DNA]</scope>
    <source>
        <strain evidence="1 2">WL0086</strain>
    </source>
</reference>